<proteinExistence type="predicted"/>
<sequence length="196" mass="21181">MSVIRLTGLIIASIAFLLMVISIAIPYWIYLVDKEVQVADFGWAYSITANIGFWEYCLSTNFNGLTGSRCGKFYEPNRNDIINASAAMLLLGMLLIAGSVVVCGTSLFYMKERKLLPIVGGVCAFFSGTCMLIGVALYGHAYWGKILIDGFSLTVSHMYGPSFYMAIVATFCALVSGGMQIASRGVSNMSVKPSGI</sequence>
<dbReference type="Proteomes" id="UP001195483">
    <property type="component" value="Unassembled WGS sequence"/>
</dbReference>
<keyword evidence="3 5" id="KW-1133">Transmembrane helix</keyword>
<evidence type="ECO:0000256" key="2">
    <source>
        <dbReference type="ARBA" id="ARBA00022692"/>
    </source>
</evidence>
<dbReference type="InterPro" id="IPR004031">
    <property type="entry name" value="PMP22/EMP/MP20/Claudin"/>
</dbReference>
<evidence type="ECO:0000313" key="7">
    <source>
        <dbReference type="Proteomes" id="UP001195483"/>
    </source>
</evidence>
<reference evidence="6" key="2">
    <citation type="journal article" date="2021" name="Genome Biol. Evol.">
        <title>Developing a high-quality reference genome for a parasitic bivalve with doubly uniparental inheritance (Bivalvia: Unionida).</title>
        <authorList>
            <person name="Smith C.H."/>
        </authorList>
    </citation>
    <scope>NUCLEOTIDE SEQUENCE</scope>
    <source>
        <strain evidence="6">CHS0354</strain>
        <tissue evidence="6">Mantle</tissue>
    </source>
</reference>
<accession>A0AAE0SKR5</accession>
<evidence type="ECO:0000313" key="6">
    <source>
        <dbReference type="EMBL" id="KAK3593523.1"/>
    </source>
</evidence>
<feature type="transmembrane region" description="Helical" evidence="5">
    <location>
        <begin position="115"/>
        <end position="143"/>
    </location>
</feature>
<dbReference type="GO" id="GO:0005886">
    <property type="term" value="C:plasma membrane"/>
    <property type="evidence" value="ECO:0007669"/>
    <property type="project" value="TreeGrafter"/>
</dbReference>
<name>A0AAE0SKR5_9BIVA</name>
<feature type="transmembrane region" description="Helical" evidence="5">
    <location>
        <begin position="163"/>
        <end position="182"/>
    </location>
</feature>
<comment type="caution">
    <text evidence="6">The sequence shown here is derived from an EMBL/GenBank/DDBJ whole genome shotgun (WGS) entry which is preliminary data.</text>
</comment>
<keyword evidence="4 5" id="KW-0472">Membrane</keyword>
<evidence type="ECO:0000256" key="1">
    <source>
        <dbReference type="ARBA" id="ARBA00004141"/>
    </source>
</evidence>
<dbReference type="Gene3D" id="1.20.140.150">
    <property type="match status" value="1"/>
</dbReference>
<dbReference type="AlphaFoldDB" id="A0AAE0SKR5"/>
<evidence type="ECO:0000256" key="5">
    <source>
        <dbReference type="SAM" id="Phobius"/>
    </source>
</evidence>
<keyword evidence="2 5" id="KW-0812">Transmembrane</keyword>
<gene>
    <name evidence="6" type="ORF">CHS0354_037048</name>
</gene>
<reference evidence="6" key="1">
    <citation type="journal article" date="2021" name="Genome Biol. Evol.">
        <title>A High-Quality Reference Genome for a Parasitic Bivalve with Doubly Uniparental Inheritance (Bivalvia: Unionida).</title>
        <authorList>
            <person name="Smith C.H."/>
        </authorList>
    </citation>
    <scope>NUCLEOTIDE SEQUENCE</scope>
    <source>
        <strain evidence="6">CHS0354</strain>
    </source>
</reference>
<dbReference type="PANTHER" id="PTHR10671:SF108">
    <property type="entry name" value="CLAUDIN FAMILY PROTEIN-RELATED"/>
    <property type="match status" value="1"/>
</dbReference>
<evidence type="ECO:0000256" key="3">
    <source>
        <dbReference type="ARBA" id="ARBA00022989"/>
    </source>
</evidence>
<keyword evidence="7" id="KW-1185">Reference proteome</keyword>
<feature type="transmembrane region" description="Helical" evidence="5">
    <location>
        <begin position="7"/>
        <end position="30"/>
    </location>
</feature>
<protein>
    <recommendedName>
        <fullName evidence="8">Claudin</fullName>
    </recommendedName>
</protein>
<organism evidence="6 7">
    <name type="scientific">Potamilus streckersoni</name>
    <dbReference type="NCBI Taxonomy" id="2493646"/>
    <lineage>
        <taxon>Eukaryota</taxon>
        <taxon>Metazoa</taxon>
        <taxon>Spiralia</taxon>
        <taxon>Lophotrochozoa</taxon>
        <taxon>Mollusca</taxon>
        <taxon>Bivalvia</taxon>
        <taxon>Autobranchia</taxon>
        <taxon>Heteroconchia</taxon>
        <taxon>Palaeoheterodonta</taxon>
        <taxon>Unionida</taxon>
        <taxon>Unionoidea</taxon>
        <taxon>Unionidae</taxon>
        <taxon>Ambleminae</taxon>
        <taxon>Lampsilini</taxon>
        <taxon>Potamilus</taxon>
    </lineage>
</organism>
<dbReference type="PANTHER" id="PTHR10671">
    <property type="entry name" value="EPITHELIAL MEMBRANE PROTEIN-RELATED"/>
    <property type="match status" value="1"/>
</dbReference>
<evidence type="ECO:0000256" key="4">
    <source>
        <dbReference type="ARBA" id="ARBA00023136"/>
    </source>
</evidence>
<evidence type="ECO:0008006" key="8">
    <source>
        <dbReference type="Google" id="ProtNLM"/>
    </source>
</evidence>
<reference evidence="6" key="3">
    <citation type="submission" date="2023-05" db="EMBL/GenBank/DDBJ databases">
        <authorList>
            <person name="Smith C.H."/>
        </authorList>
    </citation>
    <scope>NUCLEOTIDE SEQUENCE</scope>
    <source>
        <strain evidence="6">CHS0354</strain>
        <tissue evidence="6">Mantle</tissue>
    </source>
</reference>
<feature type="transmembrane region" description="Helical" evidence="5">
    <location>
        <begin position="81"/>
        <end position="103"/>
    </location>
</feature>
<dbReference type="EMBL" id="JAEAOA010002171">
    <property type="protein sequence ID" value="KAK3593523.1"/>
    <property type="molecule type" value="Genomic_DNA"/>
</dbReference>
<dbReference type="InterPro" id="IPR050579">
    <property type="entry name" value="PMP-22/EMP/MP20-like"/>
</dbReference>
<dbReference type="Pfam" id="PF00822">
    <property type="entry name" value="PMP22_Claudin"/>
    <property type="match status" value="1"/>
</dbReference>
<comment type="subcellular location">
    <subcellularLocation>
        <location evidence="1">Membrane</location>
        <topology evidence="1">Multi-pass membrane protein</topology>
    </subcellularLocation>
</comment>